<comment type="caution">
    <text evidence="9">The sequence shown here is derived from an EMBL/GenBank/DDBJ whole genome shotgun (WGS) entry which is preliminary data.</text>
</comment>
<dbReference type="OrthoDB" id="9783218at2"/>
<dbReference type="GeneID" id="99732925"/>
<dbReference type="GO" id="GO:0055085">
    <property type="term" value="P:transmembrane transport"/>
    <property type="evidence" value="ECO:0007669"/>
    <property type="project" value="InterPro"/>
</dbReference>
<evidence type="ECO:0000256" key="4">
    <source>
        <dbReference type="ARBA" id="ARBA00022692"/>
    </source>
</evidence>
<dbReference type="InterPro" id="IPR050366">
    <property type="entry name" value="BP-dependent_transpt_permease"/>
</dbReference>
<dbReference type="AlphaFoldDB" id="J4PHK5"/>
<dbReference type="SUPFAM" id="SSF161098">
    <property type="entry name" value="MetI-like"/>
    <property type="match status" value="1"/>
</dbReference>
<keyword evidence="6 7" id="KW-0472">Membrane</keyword>
<protein>
    <submittedName>
        <fullName evidence="9">ABC transporter permease</fullName>
    </submittedName>
    <submittedName>
        <fullName evidence="10">Peptide/nickel transport system permease protein</fullName>
    </submittedName>
</protein>
<evidence type="ECO:0000313" key="9">
    <source>
        <dbReference type="EMBL" id="MDH2050788.1"/>
    </source>
</evidence>
<dbReference type="Gene3D" id="1.10.3720.10">
    <property type="entry name" value="MetI-like"/>
    <property type="match status" value="1"/>
</dbReference>
<dbReference type="PROSITE" id="PS50928">
    <property type="entry name" value="ABC_TM1"/>
    <property type="match status" value="1"/>
</dbReference>
<evidence type="ECO:0000256" key="2">
    <source>
        <dbReference type="ARBA" id="ARBA00022448"/>
    </source>
</evidence>
<keyword evidence="5 7" id="KW-1133">Transmembrane helix</keyword>
<dbReference type="Proteomes" id="UP001161276">
    <property type="component" value="Unassembled WGS sequence"/>
</dbReference>
<dbReference type="CDD" id="cd06261">
    <property type="entry name" value="TM_PBP2"/>
    <property type="match status" value="1"/>
</dbReference>
<dbReference type="Pfam" id="PF00528">
    <property type="entry name" value="BPD_transp_1"/>
    <property type="match status" value="1"/>
</dbReference>
<dbReference type="InterPro" id="IPR025966">
    <property type="entry name" value="OppC_N"/>
</dbReference>
<evidence type="ECO:0000256" key="7">
    <source>
        <dbReference type="RuleBase" id="RU363032"/>
    </source>
</evidence>
<dbReference type="Pfam" id="PF12911">
    <property type="entry name" value="OppC_N"/>
    <property type="match status" value="1"/>
</dbReference>
<keyword evidence="11" id="KW-1185">Reference proteome</keyword>
<keyword evidence="4 7" id="KW-0812">Transmembrane</keyword>
<dbReference type="eggNOG" id="COG1173">
    <property type="taxonomic scope" value="Bacteria"/>
</dbReference>
<evidence type="ECO:0000313" key="12">
    <source>
        <dbReference type="Proteomes" id="UP001161276"/>
    </source>
</evidence>
<keyword evidence="3" id="KW-1003">Cell membrane</keyword>
<dbReference type="GO" id="GO:0005886">
    <property type="term" value="C:plasma membrane"/>
    <property type="evidence" value="ECO:0007669"/>
    <property type="project" value="UniProtKB-SubCell"/>
</dbReference>
<organism evidence="9 12">
    <name type="scientific">Achromobacter marplatensis</name>
    <dbReference type="NCBI Taxonomy" id="470868"/>
    <lineage>
        <taxon>Bacteria</taxon>
        <taxon>Pseudomonadati</taxon>
        <taxon>Pseudomonadota</taxon>
        <taxon>Betaproteobacteria</taxon>
        <taxon>Burkholderiales</taxon>
        <taxon>Alcaligenaceae</taxon>
        <taxon>Achromobacter</taxon>
    </lineage>
</organism>
<accession>J4PHK5</accession>
<reference evidence="9" key="2">
    <citation type="submission" date="2022-09" db="EMBL/GenBank/DDBJ databases">
        <title>Intensive care unit water sources are persistently colonized with multi-drug resistant bacteria and are the site of extensive horizontal gene transfer of antibiotic resistance genes.</title>
        <authorList>
            <person name="Diorio-Toth L."/>
        </authorList>
    </citation>
    <scope>NUCLEOTIDE SEQUENCE</scope>
    <source>
        <strain evidence="9">GD03676</strain>
    </source>
</reference>
<evidence type="ECO:0000256" key="6">
    <source>
        <dbReference type="ARBA" id="ARBA00023136"/>
    </source>
</evidence>
<feature type="transmembrane region" description="Helical" evidence="7">
    <location>
        <begin position="12"/>
        <end position="35"/>
    </location>
</feature>
<comment type="similarity">
    <text evidence="7">Belongs to the binding-protein-dependent transport system permease family.</text>
</comment>
<dbReference type="InterPro" id="IPR000515">
    <property type="entry name" value="MetI-like"/>
</dbReference>
<evidence type="ECO:0000256" key="3">
    <source>
        <dbReference type="ARBA" id="ARBA00022475"/>
    </source>
</evidence>
<feature type="transmembrane region" description="Helical" evidence="7">
    <location>
        <begin position="124"/>
        <end position="150"/>
    </location>
</feature>
<dbReference type="PANTHER" id="PTHR43386:SF1">
    <property type="entry name" value="D,D-DIPEPTIDE TRANSPORT SYSTEM PERMEASE PROTEIN DDPC-RELATED"/>
    <property type="match status" value="1"/>
</dbReference>
<dbReference type="EMBL" id="JAOCKG010000003">
    <property type="protein sequence ID" value="MDH2050788.1"/>
    <property type="molecule type" value="Genomic_DNA"/>
</dbReference>
<evidence type="ECO:0000313" key="11">
    <source>
        <dbReference type="Proteomes" id="UP000252124"/>
    </source>
</evidence>
<dbReference type="PANTHER" id="PTHR43386">
    <property type="entry name" value="OLIGOPEPTIDE TRANSPORT SYSTEM PERMEASE PROTEIN APPC"/>
    <property type="match status" value="1"/>
</dbReference>
<feature type="domain" description="ABC transmembrane type-1" evidence="8">
    <location>
        <begin position="75"/>
        <end position="263"/>
    </location>
</feature>
<proteinExistence type="inferred from homology"/>
<evidence type="ECO:0000256" key="5">
    <source>
        <dbReference type="ARBA" id="ARBA00022989"/>
    </source>
</evidence>
<reference evidence="10 11" key="1">
    <citation type="submission" date="2018-06" db="EMBL/GenBank/DDBJ databases">
        <title>Genomic Encyclopedia of Type Strains, Phase III (KMG-III): the genomes of soil and plant-associated and newly described type strains.</title>
        <authorList>
            <person name="Whitman W."/>
        </authorList>
    </citation>
    <scope>NUCLEOTIDE SEQUENCE [LARGE SCALE GENOMIC DNA]</scope>
    <source>
        <strain evidence="10 11">CECT 7342</strain>
    </source>
</reference>
<dbReference type="Proteomes" id="UP000252124">
    <property type="component" value="Unassembled WGS sequence"/>
</dbReference>
<keyword evidence="2 7" id="KW-0813">Transport</keyword>
<sequence>MKSLIKRYFSNAGAVVGLVCLAAIVLMALGAQWLYPINPWDATEAPFLHPFEQAGAWLGADSMGRNIAAGIVHGAQASLLVGVVATVVAVFIGMLVGVPAGYLGGRWDELLMRVTEIFQTIPSFLFAIVLVAIFQPSFGSVITAVALVSWPPIARLVRAEFMRVKSSEFVEAATVQGYSRTHIVFAEILPNCVSPLIVMASLMVANAILLESAISFLGLGDPNLMTWGYMVGASRTFLRLAWWMCLFPGVAIFVTVLAVNLMGEGLNDALNPRLHRKG</sequence>
<feature type="transmembrane region" description="Helical" evidence="7">
    <location>
        <begin position="79"/>
        <end position="103"/>
    </location>
</feature>
<accession>A0A366FRE2</accession>
<evidence type="ECO:0000313" key="10">
    <source>
        <dbReference type="EMBL" id="RBP16289.1"/>
    </source>
</evidence>
<comment type="subcellular location">
    <subcellularLocation>
        <location evidence="1 7">Cell membrane</location>
        <topology evidence="1 7">Multi-pass membrane protein</topology>
    </subcellularLocation>
</comment>
<dbReference type="InterPro" id="IPR035906">
    <property type="entry name" value="MetI-like_sf"/>
</dbReference>
<feature type="transmembrane region" description="Helical" evidence="7">
    <location>
        <begin position="196"/>
        <end position="219"/>
    </location>
</feature>
<gene>
    <name evidence="10" type="ORF">DFP87_11158</name>
    <name evidence="9" type="ORF">N5K24_10285</name>
</gene>
<name>J4PHK5_9BURK</name>
<evidence type="ECO:0000259" key="8">
    <source>
        <dbReference type="PROSITE" id="PS50928"/>
    </source>
</evidence>
<dbReference type="RefSeq" id="WP_006222381.1">
    <property type="nucleotide sequence ID" value="NZ_ALJE01000004.1"/>
</dbReference>
<evidence type="ECO:0000256" key="1">
    <source>
        <dbReference type="ARBA" id="ARBA00004651"/>
    </source>
</evidence>
<dbReference type="EMBL" id="QNRM01000011">
    <property type="protein sequence ID" value="RBP16289.1"/>
    <property type="molecule type" value="Genomic_DNA"/>
</dbReference>
<feature type="transmembrane region" description="Helical" evidence="7">
    <location>
        <begin position="240"/>
        <end position="262"/>
    </location>
</feature>